<dbReference type="InterPro" id="IPR003593">
    <property type="entry name" value="AAA+_ATPase"/>
</dbReference>
<dbReference type="InterPro" id="IPR027417">
    <property type="entry name" value="P-loop_NTPase"/>
</dbReference>
<dbReference type="FunFam" id="3.40.50.12240:FF:000002">
    <property type="entry name" value="Flagellum-specific ATP synthase FliI"/>
    <property type="match status" value="1"/>
</dbReference>
<dbReference type="GO" id="GO:0030257">
    <property type="term" value="C:type III protein secretion system complex"/>
    <property type="evidence" value="ECO:0007669"/>
    <property type="project" value="InterPro"/>
</dbReference>
<evidence type="ECO:0000313" key="11">
    <source>
        <dbReference type="EMBL" id="SHI05210.1"/>
    </source>
</evidence>
<dbReference type="Gene3D" id="3.40.50.12240">
    <property type="match status" value="1"/>
</dbReference>
<dbReference type="AlphaFoldDB" id="A0A1M5XZH9"/>
<reference evidence="11 12" key="1">
    <citation type="submission" date="2016-11" db="EMBL/GenBank/DDBJ databases">
        <authorList>
            <person name="Jaros S."/>
            <person name="Januszkiewicz K."/>
            <person name="Wedrychowicz H."/>
        </authorList>
    </citation>
    <scope>NUCLEOTIDE SEQUENCE [LARGE SCALE GENOMIC DNA]</scope>
    <source>
        <strain evidence="11 12">DSM 13106</strain>
    </source>
</reference>
<dbReference type="RefSeq" id="WP_199228972.1">
    <property type="nucleotide sequence ID" value="NZ_FQXR01000008.1"/>
</dbReference>
<comment type="subcellular location">
    <subcellularLocation>
        <location evidence="1">Cytoplasm</location>
    </subcellularLocation>
</comment>
<dbReference type="InterPro" id="IPR022425">
    <property type="entry name" value="FliI_clade2"/>
</dbReference>
<comment type="catalytic activity">
    <reaction evidence="9">
        <text>ATP + H2O + cellular proteinSide 1 = ADP + phosphate + cellular proteinSide 2.</text>
        <dbReference type="EC" id="7.4.2.8"/>
    </reaction>
</comment>
<evidence type="ECO:0000313" key="12">
    <source>
        <dbReference type="Proteomes" id="UP000184389"/>
    </source>
</evidence>
<dbReference type="PROSITE" id="PS00152">
    <property type="entry name" value="ATPASE_ALPHA_BETA"/>
    <property type="match status" value="1"/>
</dbReference>
<keyword evidence="2" id="KW-0813">Transport</keyword>
<dbReference type="GO" id="GO:0016887">
    <property type="term" value="F:ATP hydrolysis activity"/>
    <property type="evidence" value="ECO:0007669"/>
    <property type="project" value="InterPro"/>
</dbReference>
<evidence type="ECO:0000256" key="4">
    <source>
        <dbReference type="ARBA" id="ARBA00022741"/>
    </source>
</evidence>
<dbReference type="PANTHER" id="PTHR15184">
    <property type="entry name" value="ATP SYNTHASE"/>
    <property type="match status" value="1"/>
</dbReference>
<evidence type="ECO:0000256" key="5">
    <source>
        <dbReference type="ARBA" id="ARBA00022840"/>
    </source>
</evidence>
<keyword evidence="3" id="KW-0963">Cytoplasm</keyword>
<evidence type="ECO:0000256" key="8">
    <source>
        <dbReference type="ARBA" id="ARBA00023065"/>
    </source>
</evidence>
<keyword evidence="7" id="KW-1278">Translocase</keyword>
<sequence length="444" mass="48209">MNTTINMKKYINAVSQKRLIKYTGKITKVTGLTIESNGPMASIGELCHIYPHNSKTPIMSEVVGFKDDKILLMPLGDMEGIASGSTVVGSGKSLQVNVGEELIGRVLDGLGNPIDGKGPIKTLKSYPVSKFPPNPLERKKISEPLALGIKSIDGLLTCGKGQRIGIFAGSGVGKSTLMGMISRSSTADVNVIGLIGERGREVREFIENDLKEEGLKKSVVIVVTSDQPALIRVKGAMVTTAIAEYFRDQGLNVMLLMDSLTRFAMAQREIGLAIGEPPVTRGYTPSVFALLPKLLERTGTSSKGTITGLYTVLVDGDDLNEPVTDTVRGILDGHIVLSRKLANQNHYPAIDILASISRVMPSIVSKEHMNMSNTVKDILATYKESEDLINIGAYKRGSNKKLDIAIDVIDNIDEFLVQETVKSYDFDETLNMLVDINEKVQDIK</sequence>
<dbReference type="EMBL" id="FQXR01000008">
    <property type="protein sequence ID" value="SHI05210.1"/>
    <property type="molecule type" value="Genomic_DNA"/>
</dbReference>
<keyword evidence="8" id="KW-0406">Ion transport</keyword>
<dbReference type="InterPro" id="IPR005714">
    <property type="entry name" value="ATPase_T3SS_FliI/YscN"/>
</dbReference>
<dbReference type="SUPFAM" id="SSF52540">
    <property type="entry name" value="P-loop containing nucleoside triphosphate hydrolases"/>
    <property type="match status" value="1"/>
</dbReference>
<dbReference type="PANTHER" id="PTHR15184:SF9">
    <property type="entry name" value="SPI-1 TYPE 3 SECRETION SYSTEM ATPASE"/>
    <property type="match status" value="1"/>
</dbReference>
<dbReference type="InterPro" id="IPR050053">
    <property type="entry name" value="ATPase_alpha/beta_chains"/>
</dbReference>
<dbReference type="GO" id="GO:0046933">
    <property type="term" value="F:proton-transporting ATP synthase activity, rotational mechanism"/>
    <property type="evidence" value="ECO:0007669"/>
    <property type="project" value="TreeGrafter"/>
</dbReference>
<keyword evidence="12" id="KW-1185">Reference proteome</keyword>
<dbReference type="InterPro" id="IPR020003">
    <property type="entry name" value="ATPase_a/bsu_AS"/>
</dbReference>
<dbReference type="GO" id="GO:0044780">
    <property type="term" value="P:bacterial-type flagellum assembly"/>
    <property type="evidence" value="ECO:0007669"/>
    <property type="project" value="InterPro"/>
</dbReference>
<dbReference type="InterPro" id="IPR040627">
    <property type="entry name" value="T3SS_ATPase_C"/>
</dbReference>
<dbReference type="InterPro" id="IPR000194">
    <property type="entry name" value="ATPase_F1/V1/A1_a/bsu_nucl-bd"/>
</dbReference>
<evidence type="ECO:0000256" key="3">
    <source>
        <dbReference type="ARBA" id="ARBA00022490"/>
    </source>
</evidence>
<dbReference type="Proteomes" id="UP000184389">
    <property type="component" value="Unassembled WGS sequence"/>
</dbReference>
<dbReference type="GO" id="GO:0005524">
    <property type="term" value="F:ATP binding"/>
    <property type="evidence" value="ECO:0007669"/>
    <property type="project" value="UniProtKB-KW"/>
</dbReference>
<accession>A0A1M5XZH9</accession>
<dbReference type="GO" id="GO:0008564">
    <property type="term" value="F:protein-exporting ATPase activity"/>
    <property type="evidence" value="ECO:0007669"/>
    <property type="project" value="UniProtKB-EC"/>
</dbReference>
<dbReference type="GO" id="GO:0030254">
    <property type="term" value="P:protein secretion by the type III secretion system"/>
    <property type="evidence" value="ECO:0007669"/>
    <property type="project" value="InterPro"/>
</dbReference>
<dbReference type="SMART" id="SM00382">
    <property type="entry name" value="AAA"/>
    <property type="match status" value="1"/>
</dbReference>
<evidence type="ECO:0000259" key="10">
    <source>
        <dbReference type="SMART" id="SM00382"/>
    </source>
</evidence>
<evidence type="ECO:0000256" key="6">
    <source>
        <dbReference type="ARBA" id="ARBA00022927"/>
    </source>
</evidence>
<dbReference type="Pfam" id="PF00006">
    <property type="entry name" value="ATP-synt_ab"/>
    <property type="match status" value="1"/>
</dbReference>
<dbReference type="GO" id="GO:0071973">
    <property type="term" value="P:bacterial-type flagellum-dependent cell motility"/>
    <property type="evidence" value="ECO:0007669"/>
    <property type="project" value="InterPro"/>
</dbReference>
<evidence type="ECO:0000256" key="7">
    <source>
        <dbReference type="ARBA" id="ARBA00022967"/>
    </source>
</evidence>
<dbReference type="CDD" id="cd18117">
    <property type="entry name" value="ATP-synt_flagellum-secretory_path_III_N"/>
    <property type="match status" value="1"/>
</dbReference>
<dbReference type="InterPro" id="IPR004100">
    <property type="entry name" value="ATPase_F1/V1/A1_a/bsu_N"/>
</dbReference>
<evidence type="ECO:0000256" key="2">
    <source>
        <dbReference type="ARBA" id="ARBA00022448"/>
    </source>
</evidence>
<gene>
    <name evidence="11" type="ORF">SAMN02745180_01923</name>
</gene>
<evidence type="ECO:0000256" key="1">
    <source>
        <dbReference type="ARBA" id="ARBA00004496"/>
    </source>
</evidence>
<dbReference type="GO" id="GO:0005737">
    <property type="term" value="C:cytoplasm"/>
    <property type="evidence" value="ECO:0007669"/>
    <property type="project" value="UniProtKB-SubCell"/>
</dbReference>
<organism evidence="11 12">
    <name type="scientific">Sporanaerobacter acetigenes DSM 13106</name>
    <dbReference type="NCBI Taxonomy" id="1123281"/>
    <lineage>
        <taxon>Bacteria</taxon>
        <taxon>Bacillati</taxon>
        <taxon>Bacillota</taxon>
        <taxon>Tissierellia</taxon>
        <taxon>Tissierellales</taxon>
        <taxon>Sporanaerobacteraceae</taxon>
        <taxon>Sporanaerobacter</taxon>
    </lineage>
</organism>
<keyword evidence="6" id="KW-0653">Protein transport</keyword>
<protein>
    <submittedName>
        <fullName evidence="11">Type III secretion system ATPase, FliI/YscN</fullName>
    </submittedName>
</protein>
<dbReference type="STRING" id="1123281.SAMN02745180_01923"/>
<dbReference type="NCBIfam" id="TIGR03497">
    <property type="entry name" value="FliI_clade2"/>
    <property type="match status" value="1"/>
</dbReference>
<proteinExistence type="predicted"/>
<evidence type="ECO:0000256" key="9">
    <source>
        <dbReference type="ARBA" id="ARBA00034006"/>
    </source>
</evidence>
<dbReference type="NCBIfam" id="TIGR01026">
    <property type="entry name" value="fliI_yscN"/>
    <property type="match status" value="1"/>
</dbReference>
<feature type="domain" description="AAA+ ATPase" evidence="10">
    <location>
        <begin position="160"/>
        <end position="341"/>
    </location>
</feature>
<dbReference type="CDD" id="cd01136">
    <property type="entry name" value="ATPase_flagellum-secretory_path_III"/>
    <property type="match status" value="1"/>
</dbReference>
<keyword evidence="5" id="KW-0067">ATP-binding</keyword>
<name>A0A1M5XZH9_9FIRM</name>
<dbReference type="Pfam" id="PF18269">
    <property type="entry name" value="T3SS_ATPase_C"/>
    <property type="match status" value="1"/>
</dbReference>
<keyword evidence="4" id="KW-0547">Nucleotide-binding</keyword>
<dbReference type="Pfam" id="PF02874">
    <property type="entry name" value="ATP-synt_ab_N"/>
    <property type="match status" value="1"/>
</dbReference>